<name>A0A7J6F5R1_CANSA</name>
<dbReference type="PANTHER" id="PTHR33306">
    <property type="entry name" value="EXPRESSED PROTEIN-RELATED-RELATED"/>
    <property type="match status" value="1"/>
</dbReference>
<keyword evidence="1" id="KW-0812">Transmembrane</keyword>
<keyword evidence="3" id="KW-1185">Reference proteome</keyword>
<keyword evidence="1" id="KW-1133">Transmembrane helix</keyword>
<protein>
    <submittedName>
        <fullName evidence="2">Uncharacterized protein</fullName>
    </submittedName>
</protein>
<feature type="transmembrane region" description="Helical" evidence="1">
    <location>
        <begin position="91"/>
        <end position="111"/>
    </location>
</feature>
<sequence>MAHFSAQRYSSSPSNFTLSDQWYFVMAATIVVCGIVGYVIYDAIMATASELIQRVLVICPLVLVIVVHWLSSGRELSIPIPGSEPSAIHRAGGSPWGLAFLLLMLFFLISYQPTLNALIF</sequence>
<dbReference type="EMBL" id="JAATIQ010000266">
    <property type="protein sequence ID" value="KAF4365995.1"/>
    <property type="molecule type" value="Genomic_DNA"/>
</dbReference>
<evidence type="ECO:0000313" key="2">
    <source>
        <dbReference type="EMBL" id="KAF4365995.1"/>
    </source>
</evidence>
<dbReference type="Proteomes" id="UP000583929">
    <property type="component" value="Unassembled WGS sequence"/>
</dbReference>
<dbReference type="AlphaFoldDB" id="A0A7J6F5R1"/>
<reference evidence="2 3" key="1">
    <citation type="journal article" date="2020" name="bioRxiv">
        <title>Sequence and annotation of 42 cannabis genomes reveals extensive copy number variation in cannabinoid synthesis and pathogen resistance genes.</title>
        <authorList>
            <person name="Mckernan K.J."/>
            <person name="Helbert Y."/>
            <person name="Kane L.T."/>
            <person name="Ebling H."/>
            <person name="Zhang L."/>
            <person name="Liu B."/>
            <person name="Eaton Z."/>
            <person name="Mclaughlin S."/>
            <person name="Kingan S."/>
            <person name="Baybayan P."/>
            <person name="Concepcion G."/>
            <person name="Jordan M."/>
            <person name="Riva A."/>
            <person name="Barbazuk W."/>
            <person name="Harkins T."/>
        </authorList>
    </citation>
    <scope>NUCLEOTIDE SEQUENCE [LARGE SCALE GENOMIC DNA]</scope>
    <source>
        <strain evidence="3">cv. Jamaican Lion 4</strain>
        <tissue evidence="2">Leaf</tissue>
    </source>
</reference>
<evidence type="ECO:0000313" key="3">
    <source>
        <dbReference type="Proteomes" id="UP000583929"/>
    </source>
</evidence>
<feature type="transmembrane region" description="Helical" evidence="1">
    <location>
        <begin position="51"/>
        <end position="71"/>
    </location>
</feature>
<comment type="caution">
    <text evidence="2">The sequence shown here is derived from an EMBL/GenBank/DDBJ whole genome shotgun (WGS) entry which is preliminary data.</text>
</comment>
<accession>A0A7J6F5R1</accession>
<proteinExistence type="predicted"/>
<evidence type="ECO:0000256" key="1">
    <source>
        <dbReference type="SAM" id="Phobius"/>
    </source>
</evidence>
<feature type="transmembrane region" description="Helical" evidence="1">
    <location>
        <begin position="22"/>
        <end position="44"/>
    </location>
</feature>
<dbReference type="PANTHER" id="PTHR33306:SF22">
    <property type="entry name" value="TRANSMEMBRANE PROTEIN"/>
    <property type="match status" value="1"/>
</dbReference>
<organism evidence="2 3">
    <name type="scientific">Cannabis sativa</name>
    <name type="common">Hemp</name>
    <name type="synonym">Marijuana</name>
    <dbReference type="NCBI Taxonomy" id="3483"/>
    <lineage>
        <taxon>Eukaryota</taxon>
        <taxon>Viridiplantae</taxon>
        <taxon>Streptophyta</taxon>
        <taxon>Embryophyta</taxon>
        <taxon>Tracheophyta</taxon>
        <taxon>Spermatophyta</taxon>
        <taxon>Magnoliopsida</taxon>
        <taxon>eudicotyledons</taxon>
        <taxon>Gunneridae</taxon>
        <taxon>Pentapetalae</taxon>
        <taxon>rosids</taxon>
        <taxon>fabids</taxon>
        <taxon>Rosales</taxon>
        <taxon>Cannabaceae</taxon>
        <taxon>Cannabis</taxon>
    </lineage>
</organism>
<keyword evidence="1" id="KW-0472">Membrane</keyword>
<gene>
    <name evidence="2" type="ORF">G4B88_031364</name>
</gene>